<sequence>MTAPASTPPSVAVPKEVQLRSPQPIIVEEEDDDDYNPGWEPSTPSSSVLDEMVQNEFPGTRLSRSQQHGQPRMKHAEMGGGLGGGLGGGAAGSLKLPTPTQKALSNSQITRPQYYFTDFPQPATPKAALGSSLPLPSALPSAAFGRFKLAAPYFLSYCPGLSALLDWTDPAAEFERARAVRALDFLANVCPRSVGQVVFADSPVSGVLIVAGLLLDEAARGTVARGLVGVLLANLASYCLLGEGALGAWRHGLFGFNAFLVGQSLAFFGVGGWLGWVFAPMYVAAHRSFLRFAVLVQLLLGAALGLVKSPAFTLPFNVTMTLFLWQAAKAAADEASSDVSSAPDAYTLAAGDLHHIVFRSFGQVFFAGSTLSGFVVFLAVAVASPVSALAGAAAAVLCSLYAVLAGTGAHLVPLGLAGYNGVLTGIALTGVFVAPVNLPSVAAVLIAVGATGLFQSALFFDVIGTVPFCLACVAVMAARDTKIKFVQEPGSCPEENLKEAWGEEEEAAVKTDGVQGAGEGGGGRESERERELGASQSRSRGRLDRYQRFLAEMGRNLSTDNLRAILDSVDKKEQGDMEESLHLMQKNV</sequence>
<name>A0ABQ6MK38_9STRA</name>
<feature type="region of interest" description="Disordered" evidence="8">
    <location>
        <begin position="60"/>
        <end position="89"/>
    </location>
</feature>
<comment type="similarity">
    <text evidence="2">Belongs to the urea transporter family.</text>
</comment>
<dbReference type="PANTHER" id="PTHR10464:SF4">
    <property type="entry name" value="UREA TRANSPORTER"/>
    <property type="match status" value="1"/>
</dbReference>
<evidence type="ECO:0000256" key="4">
    <source>
        <dbReference type="ARBA" id="ARBA00022692"/>
    </source>
</evidence>
<feature type="transmembrane region" description="Helical" evidence="9">
    <location>
        <begin position="223"/>
        <end position="241"/>
    </location>
</feature>
<keyword evidence="11" id="KW-1185">Reference proteome</keyword>
<protein>
    <recommendedName>
        <fullName evidence="12">Urea transporter</fullName>
    </recommendedName>
</protein>
<comment type="subcellular location">
    <subcellularLocation>
        <location evidence="1">Cell membrane</location>
        <topology evidence="1">Multi-pass membrane protein</topology>
    </subcellularLocation>
</comment>
<accession>A0ABQ6MK38</accession>
<evidence type="ECO:0000256" key="2">
    <source>
        <dbReference type="ARBA" id="ARBA00005914"/>
    </source>
</evidence>
<reference evidence="10 11" key="1">
    <citation type="journal article" date="2023" name="Commun. Biol.">
        <title>Genome analysis of Parmales, the sister group of diatoms, reveals the evolutionary specialization of diatoms from phago-mixotrophs to photoautotrophs.</title>
        <authorList>
            <person name="Ban H."/>
            <person name="Sato S."/>
            <person name="Yoshikawa S."/>
            <person name="Yamada K."/>
            <person name="Nakamura Y."/>
            <person name="Ichinomiya M."/>
            <person name="Sato N."/>
            <person name="Blanc-Mathieu R."/>
            <person name="Endo H."/>
            <person name="Kuwata A."/>
            <person name="Ogata H."/>
        </authorList>
    </citation>
    <scope>NUCLEOTIDE SEQUENCE [LARGE SCALE GENOMIC DNA]</scope>
</reference>
<feature type="region of interest" description="Disordered" evidence="8">
    <location>
        <begin position="27"/>
        <end position="46"/>
    </location>
</feature>
<feature type="transmembrane region" description="Helical" evidence="9">
    <location>
        <begin position="426"/>
        <end position="451"/>
    </location>
</feature>
<evidence type="ECO:0000256" key="6">
    <source>
        <dbReference type="ARBA" id="ARBA00023136"/>
    </source>
</evidence>
<dbReference type="InterPro" id="IPR029020">
    <property type="entry name" value="Ammonium/urea_transptr"/>
</dbReference>
<feature type="compositionally biased region" description="Gly residues" evidence="8">
    <location>
        <begin position="78"/>
        <end position="89"/>
    </location>
</feature>
<feature type="transmembrane region" description="Helical" evidence="9">
    <location>
        <begin position="364"/>
        <end position="383"/>
    </location>
</feature>
<dbReference type="PANTHER" id="PTHR10464">
    <property type="entry name" value="UREA TRANSPORTER"/>
    <property type="match status" value="1"/>
</dbReference>
<evidence type="ECO:0000256" key="9">
    <source>
        <dbReference type="SAM" id="Phobius"/>
    </source>
</evidence>
<keyword evidence="6 9" id="KW-0472">Membrane</keyword>
<feature type="transmembrane region" description="Helical" evidence="9">
    <location>
        <begin position="288"/>
        <end position="307"/>
    </location>
</feature>
<evidence type="ECO:0000313" key="10">
    <source>
        <dbReference type="EMBL" id="GMI27987.1"/>
    </source>
</evidence>
<dbReference type="InterPro" id="IPR004937">
    <property type="entry name" value="Urea_transporter"/>
</dbReference>
<evidence type="ECO:0000256" key="8">
    <source>
        <dbReference type="SAM" id="MobiDB-lite"/>
    </source>
</evidence>
<feature type="transmembrane region" description="Helical" evidence="9">
    <location>
        <begin position="457"/>
        <end position="478"/>
    </location>
</feature>
<dbReference type="Proteomes" id="UP001165060">
    <property type="component" value="Unassembled WGS sequence"/>
</dbReference>
<feature type="region of interest" description="Disordered" evidence="8">
    <location>
        <begin position="1"/>
        <end position="22"/>
    </location>
</feature>
<evidence type="ECO:0000313" key="11">
    <source>
        <dbReference type="Proteomes" id="UP001165060"/>
    </source>
</evidence>
<feature type="compositionally biased region" description="Low complexity" evidence="8">
    <location>
        <begin position="1"/>
        <end position="14"/>
    </location>
</feature>
<gene>
    <name evidence="10" type="ORF">TeGR_g3718</name>
</gene>
<feature type="compositionally biased region" description="Basic and acidic residues" evidence="8">
    <location>
        <begin position="522"/>
        <end position="532"/>
    </location>
</feature>
<dbReference type="EMBL" id="BRYB01000337">
    <property type="protein sequence ID" value="GMI27987.1"/>
    <property type="molecule type" value="Genomic_DNA"/>
</dbReference>
<evidence type="ECO:0000256" key="5">
    <source>
        <dbReference type="ARBA" id="ARBA00022989"/>
    </source>
</evidence>
<comment type="catalytic activity">
    <reaction evidence="7">
        <text>urea(in) = urea(out)</text>
        <dbReference type="Rhea" id="RHEA:32799"/>
        <dbReference type="ChEBI" id="CHEBI:16199"/>
    </reaction>
</comment>
<feature type="transmembrane region" description="Helical" evidence="9">
    <location>
        <begin position="253"/>
        <end position="276"/>
    </location>
</feature>
<keyword evidence="3" id="KW-1003">Cell membrane</keyword>
<evidence type="ECO:0008006" key="12">
    <source>
        <dbReference type="Google" id="ProtNLM"/>
    </source>
</evidence>
<evidence type="ECO:0000256" key="1">
    <source>
        <dbReference type="ARBA" id="ARBA00004651"/>
    </source>
</evidence>
<keyword evidence="4 9" id="KW-0812">Transmembrane</keyword>
<proteinExistence type="inferred from homology"/>
<feature type="region of interest" description="Disordered" evidence="8">
    <location>
        <begin position="502"/>
        <end position="540"/>
    </location>
</feature>
<keyword evidence="5 9" id="KW-1133">Transmembrane helix</keyword>
<feature type="transmembrane region" description="Helical" evidence="9">
    <location>
        <begin position="389"/>
        <end position="414"/>
    </location>
</feature>
<evidence type="ECO:0000256" key="3">
    <source>
        <dbReference type="ARBA" id="ARBA00022475"/>
    </source>
</evidence>
<comment type="caution">
    <text evidence="10">The sequence shown here is derived from an EMBL/GenBank/DDBJ whole genome shotgun (WGS) entry which is preliminary data.</text>
</comment>
<dbReference type="Gene3D" id="1.10.3430.10">
    <property type="entry name" value="Ammonium transporter AmtB like domains"/>
    <property type="match status" value="1"/>
</dbReference>
<dbReference type="Pfam" id="PF03253">
    <property type="entry name" value="UT"/>
    <property type="match status" value="1"/>
</dbReference>
<evidence type="ECO:0000256" key="7">
    <source>
        <dbReference type="ARBA" id="ARBA00033993"/>
    </source>
</evidence>
<organism evidence="10 11">
    <name type="scientific">Tetraparma gracilis</name>
    <dbReference type="NCBI Taxonomy" id="2962635"/>
    <lineage>
        <taxon>Eukaryota</taxon>
        <taxon>Sar</taxon>
        <taxon>Stramenopiles</taxon>
        <taxon>Ochrophyta</taxon>
        <taxon>Bolidophyceae</taxon>
        <taxon>Parmales</taxon>
        <taxon>Triparmaceae</taxon>
        <taxon>Tetraparma</taxon>
    </lineage>
</organism>